<evidence type="ECO:0000313" key="5">
    <source>
        <dbReference type="Proteomes" id="UP000231466"/>
    </source>
</evidence>
<dbReference type="InterPro" id="IPR029056">
    <property type="entry name" value="Ribokinase-like"/>
</dbReference>
<feature type="domain" description="Carbohydrate kinase PfkB" evidence="3">
    <location>
        <begin position="58"/>
        <end position="308"/>
    </location>
</feature>
<organism evidence="4 5">
    <name type="scientific">Candidatus Colwellbacteria bacterium CG10_big_fil_rev_8_21_14_0_10_42_22</name>
    <dbReference type="NCBI Taxonomy" id="1974540"/>
    <lineage>
        <taxon>Bacteria</taxon>
        <taxon>Candidatus Colwelliibacteriota</taxon>
    </lineage>
</organism>
<evidence type="ECO:0000313" key="4">
    <source>
        <dbReference type="EMBL" id="PIR98208.1"/>
    </source>
</evidence>
<dbReference type="Proteomes" id="UP000231466">
    <property type="component" value="Unassembled WGS sequence"/>
</dbReference>
<evidence type="ECO:0000256" key="2">
    <source>
        <dbReference type="ARBA" id="ARBA00022777"/>
    </source>
</evidence>
<comment type="caution">
    <text evidence="4">The sequence shown here is derived from an EMBL/GenBank/DDBJ whole genome shotgun (WGS) entry which is preliminary data.</text>
</comment>
<proteinExistence type="predicted"/>
<dbReference type="PANTHER" id="PTHR10584">
    <property type="entry name" value="SUGAR KINASE"/>
    <property type="match status" value="1"/>
</dbReference>
<dbReference type="GO" id="GO:0016301">
    <property type="term" value="F:kinase activity"/>
    <property type="evidence" value="ECO:0007669"/>
    <property type="project" value="UniProtKB-KW"/>
</dbReference>
<keyword evidence="2" id="KW-0418">Kinase</keyword>
<dbReference type="SUPFAM" id="SSF53613">
    <property type="entry name" value="Ribokinase-like"/>
    <property type="match status" value="1"/>
</dbReference>
<protein>
    <recommendedName>
        <fullName evidence="3">Carbohydrate kinase PfkB domain-containing protein</fullName>
    </recommendedName>
</protein>
<keyword evidence="1" id="KW-0808">Transferase</keyword>
<reference evidence="5" key="1">
    <citation type="submission" date="2017-09" db="EMBL/GenBank/DDBJ databases">
        <title>Depth-based differentiation of microbial function through sediment-hosted aquifers and enrichment of novel symbionts in the deep terrestrial subsurface.</title>
        <authorList>
            <person name="Probst A.J."/>
            <person name="Ladd B."/>
            <person name="Jarett J.K."/>
            <person name="Geller-Mcgrath D.E."/>
            <person name="Sieber C.M.K."/>
            <person name="Emerson J.B."/>
            <person name="Anantharaman K."/>
            <person name="Thomas B.C."/>
            <person name="Malmstrom R."/>
            <person name="Stieglmeier M."/>
            <person name="Klingl A."/>
            <person name="Woyke T."/>
            <person name="Ryan C.M."/>
            <person name="Banfield J.F."/>
        </authorList>
    </citation>
    <scope>NUCLEOTIDE SEQUENCE [LARGE SCALE GENOMIC DNA]</scope>
</reference>
<dbReference type="EMBL" id="PFAH01000002">
    <property type="protein sequence ID" value="PIR98208.1"/>
    <property type="molecule type" value="Genomic_DNA"/>
</dbReference>
<dbReference type="Pfam" id="PF00294">
    <property type="entry name" value="PfkB"/>
    <property type="match status" value="1"/>
</dbReference>
<dbReference type="Gene3D" id="3.40.1190.20">
    <property type="match status" value="1"/>
</dbReference>
<evidence type="ECO:0000259" key="3">
    <source>
        <dbReference type="Pfam" id="PF00294"/>
    </source>
</evidence>
<gene>
    <name evidence="4" type="ORF">COT89_00650</name>
</gene>
<evidence type="ECO:0000256" key="1">
    <source>
        <dbReference type="ARBA" id="ARBA00022679"/>
    </source>
</evidence>
<dbReference type="AlphaFoldDB" id="A0A2H0VGJ8"/>
<dbReference type="InterPro" id="IPR011611">
    <property type="entry name" value="PfkB_dom"/>
</dbReference>
<sequence>MANKTKYDFIAIGDQTTDAFIKLQEAKVHSIDHGNKLICMRFADKIPYESVEVVPAVGNAANAAVCAARLGLKSAFVSNIGDDRNGEEALAVFKKEKVAKDFIKVHKGKKSNYHYVLSFKGERTILIKHETYKYSLPFIGEPKWIYFSSVGENTLSFHKEVQKYLEKHPKVKLAFQPGTFQMQLGKEKLRGIYRHTELFFSNKEEAQRILNTKEGNIKKLLNNLAKLGPKIVVITDGKEGAYVKEGGNYWFMPIYPDSKPPFERTGAGDAFSSTFTAILAGNGTIEEALLRAPINSMAVVQKTGARAGLLIKHQLESYLARAPKSYKPCKI</sequence>
<accession>A0A2H0VGJ8</accession>
<name>A0A2H0VGJ8_9BACT</name>
<dbReference type="PANTHER" id="PTHR10584:SF166">
    <property type="entry name" value="RIBOKINASE"/>
    <property type="match status" value="1"/>
</dbReference>